<dbReference type="EMBL" id="JAFCNB010000018">
    <property type="protein sequence ID" value="MBP2707250.1"/>
    <property type="molecule type" value="Genomic_DNA"/>
</dbReference>
<keyword evidence="3" id="KW-0732">Signal</keyword>
<accession>A0A940WTQ2</accession>
<feature type="signal peptide" evidence="3">
    <location>
        <begin position="1"/>
        <end position="31"/>
    </location>
</feature>
<keyword evidence="5" id="KW-1185">Reference proteome</keyword>
<reference evidence="4" key="1">
    <citation type="submission" date="2021-02" db="EMBL/GenBank/DDBJ databases">
        <title>Draft genome sequence of Microbispora sp. RL4-1S isolated from rice leaves in Thailand.</title>
        <authorList>
            <person name="Muangham S."/>
            <person name="Duangmal K."/>
        </authorList>
    </citation>
    <scope>NUCLEOTIDE SEQUENCE</scope>
    <source>
        <strain evidence="4">RL4-1S</strain>
    </source>
</reference>
<feature type="compositionally biased region" description="Low complexity" evidence="1">
    <location>
        <begin position="391"/>
        <end position="490"/>
    </location>
</feature>
<evidence type="ECO:0000256" key="2">
    <source>
        <dbReference type="SAM" id="Phobius"/>
    </source>
</evidence>
<name>A0A940WTQ2_9ACTN</name>
<evidence type="ECO:0000313" key="5">
    <source>
        <dbReference type="Proteomes" id="UP000674234"/>
    </source>
</evidence>
<sequence length="529" mass="52441">MPRVRRYVAAVLLPPLAMVSALIVGARPAAAVDGEIVSPAAGEVVRAAGPVNISARTDWYQVSMALYVEGPSVGRQKIGSGGADQTLSGSFDPGNAPNGTFTVSLYGEITHKTYATSTFVLSRPPEAPSGVEAQLKDPSRIVVTWARGPEPDLRAYDVSSTKLAKAGSVPVDTACSGGLCQASLTVPKSAAGQKVDVAVRAIRSDGQGGEVGSARSAAYVGVPAAKASPKPSPAATAKSGTEATKPRTAHTNTRGGIPTHVAPVVPTLSADPGEGLRLPQVSQAGQEPVPARSAVGLDAQASSGLLGGLNPWVYVAIAVVLLLVGAHLGALMVRRRAAPVPASPVAGDGGRSGAGVDPATGSPALAPARSSATTVNGAGFITRRPTVILATSTAGPSPAEPSAAGPTTTAASPAEPSTTESSTTGASTTGASTTGASTTESSTAAEASTAVTSAGATTDPAGPATTASSPTTAPASAAGTAAPDTVAAPATPEPEDLRGDNVRRLPLRQPEPDVWMEEDEALPGARVDR</sequence>
<feature type="region of interest" description="Disordered" evidence="1">
    <location>
        <begin position="341"/>
        <end position="373"/>
    </location>
</feature>
<protein>
    <recommendedName>
        <fullName evidence="6">Fibronectin type-III domain-containing protein</fullName>
    </recommendedName>
</protein>
<feature type="transmembrane region" description="Helical" evidence="2">
    <location>
        <begin position="312"/>
        <end position="333"/>
    </location>
</feature>
<feature type="region of interest" description="Disordered" evidence="1">
    <location>
        <begin position="391"/>
        <end position="529"/>
    </location>
</feature>
<comment type="caution">
    <text evidence="4">The sequence shown here is derived from an EMBL/GenBank/DDBJ whole genome shotgun (WGS) entry which is preliminary data.</text>
</comment>
<feature type="compositionally biased region" description="Low complexity" evidence="1">
    <location>
        <begin position="224"/>
        <end position="239"/>
    </location>
</feature>
<feature type="chain" id="PRO_5038027172" description="Fibronectin type-III domain-containing protein" evidence="3">
    <location>
        <begin position="32"/>
        <end position="529"/>
    </location>
</feature>
<keyword evidence="2" id="KW-0472">Membrane</keyword>
<evidence type="ECO:0008006" key="6">
    <source>
        <dbReference type="Google" id="ProtNLM"/>
    </source>
</evidence>
<organism evidence="4 5">
    <name type="scientific">Microbispora oryzae</name>
    <dbReference type="NCBI Taxonomy" id="2806554"/>
    <lineage>
        <taxon>Bacteria</taxon>
        <taxon>Bacillati</taxon>
        <taxon>Actinomycetota</taxon>
        <taxon>Actinomycetes</taxon>
        <taxon>Streptosporangiales</taxon>
        <taxon>Streptosporangiaceae</taxon>
        <taxon>Microbispora</taxon>
    </lineage>
</organism>
<evidence type="ECO:0000256" key="3">
    <source>
        <dbReference type="SAM" id="SignalP"/>
    </source>
</evidence>
<evidence type="ECO:0000313" key="4">
    <source>
        <dbReference type="EMBL" id="MBP2707250.1"/>
    </source>
</evidence>
<keyword evidence="2" id="KW-1133">Transmembrane helix</keyword>
<evidence type="ECO:0000256" key="1">
    <source>
        <dbReference type="SAM" id="MobiDB-lite"/>
    </source>
</evidence>
<dbReference type="Proteomes" id="UP000674234">
    <property type="component" value="Unassembled WGS sequence"/>
</dbReference>
<gene>
    <name evidence="4" type="ORF">JOL79_26040</name>
</gene>
<feature type="region of interest" description="Disordered" evidence="1">
    <location>
        <begin position="224"/>
        <end position="261"/>
    </location>
</feature>
<dbReference type="AlphaFoldDB" id="A0A940WTQ2"/>
<keyword evidence="2" id="KW-0812">Transmembrane</keyword>
<proteinExistence type="predicted"/>